<evidence type="ECO:0000313" key="2">
    <source>
        <dbReference type="EMBL" id="TVY08359.1"/>
    </source>
</evidence>
<dbReference type="PANTHER" id="PTHR34047">
    <property type="entry name" value="NUCLEAR INTRON MATURASE 1, MITOCHONDRIAL-RELATED"/>
    <property type="match status" value="1"/>
</dbReference>
<keyword evidence="2" id="KW-0808">Transferase</keyword>
<dbReference type="InterPro" id="IPR051083">
    <property type="entry name" value="GrpII_Intron_Splice-Mob/Def"/>
</dbReference>
<dbReference type="OrthoDB" id="9793236at2"/>
<dbReference type="PANTHER" id="PTHR34047:SF8">
    <property type="entry name" value="PROTEIN YKFC"/>
    <property type="match status" value="1"/>
</dbReference>
<dbReference type="Pfam" id="PF21368">
    <property type="entry name" value="AI2M-like_HNH"/>
    <property type="match status" value="1"/>
</dbReference>
<dbReference type="InterPro" id="IPR024937">
    <property type="entry name" value="Domain_X"/>
</dbReference>
<dbReference type="PROSITE" id="PS50878">
    <property type="entry name" value="RT_POL"/>
    <property type="match status" value="1"/>
</dbReference>
<dbReference type="InterPro" id="IPR003615">
    <property type="entry name" value="HNH_nuc"/>
</dbReference>
<dbReference type="AlphaFoldDB" id="A0A559K8A7"/>
<dbReference type="Pfam" id="PF01348">
    <property type="entry name" value="Intron_maturas2"/>
    <property type="match status" value="1"/>
</dbReference>
<dbReference type="SUPFAM" id="SSF56672">
    <property type="entry name" value="DNA/RNA polymerases"/>
    <property type="match status" value="1"/>
</dbReference>
<feature type="domain" description="Reverse transcriptase" evidence="1">
    <location>
        <begin position="69"/>
        <end position="365"/>
    </location>
</feature>
<accession>A0A559K8A7</accession>
<dbReference type="CDD" id="cd00085">
    <property type="entry name" value="HNHc"/>
    <property type="match status" value="1"/>
</dbReference>
<protein>
    <submittedName>
        <fullName evidence="2">Group II intron reverse transcriptase/maturase</fullName>
    </submittedName>
</protein>
<dbReference type="CDD" id="cd01651">
    <property type="entry name" value="RT_G2_intron"/>
    <property type="match status" value="1"/>
</dbReference>
<organism evidence="2 3">
    <name type="scientific">Paenibacillus cremeus</name>
    <dbReference type="NCBI Taxonomy" id="2163881"/>
    <lineage>
        <taxon>Bacteria</taxon>
        <taxon>Bacillati</taxon>
        <taxon>Bacillota</taxon>
        <taxon>Bacilli</taxon>
        <taxon>Bacillales</taxon>
        <taxon>Paenibacillaceae</taxon>
        <taxon>Paenibacillus</taxon>
    </lineage>
</organism>
<comment type="caution">
    <text evidence="2">The sequence shown here is derived from an EMBL/GenBank/DDBJ whole genome shotgun (WGS) entry which is preliminary data.</text>
</comment>
<dbReference type="InterPro" id="IPR043502">
    <property type="entry name" value="DNA/RNA_pol_sf"/>
</dbReference>
<dbReference type="Proteomes" id="UP000317036">
    <property type="component" value="Unassembled WGS sequence"/>
</dbReference>
<keyword evidence="2" id="KW-0548">Nucleotidyltransferase</keyword>
<sequence length="606" mass="71447">MNSSETLYLLTKISSEKPDYVFERVYRLFYNQDFYLRAYDNLYANNGSGTAGVDGETADGFSLEKIRKLMELMKDESYQPQPVRRVYIPKKNGKKRPLGIPSFSDRIIQEICRMILDAIYEPTFENFSHGFRPNRSCHTALHEAKINFTGATWFIEGDIKGYFDNISHHKLIAILEKKIKDAKFIRLIWKFLRAGYLEDWKHYGTYSGTPQGGIVSPMLANIYLDHFDKWFNSYKNKFDIGSPKSKTVSRLYKTLDMRIVRAKRKLEATSDSTTIESLNEFIKEQTDLRNNTPYYTFEESDFRRIKCIRYADDFIVAVWGSKEQCEQIKQDIKEFMAKELEIELSEEKTLISYAENGSKFLGYFMKIRNDWNFKKDKNGVRRRVYNGRVELFMPDDTIRNFITKYKMVKDINAKQWRMLHNPSIINHPDIEIVALYNARLRGIYNYYRMAANVSRYMWQLSYVMEYSCLATLAGKYKTSIATIKQKFKVEKHWGIPYENRKGQTKTLFFYRDGFSRVSIPFKMADPDLHPNLMPFFNNPTSLLDRIRAGQCELCGTNDFKLSYEVHHVNKLKNLKGKEKWEKVMIGKNRKTLIVCQECHNKIHHGE</sequence>
<gene>
    <name evidence="2" type="ORF">FPZ49_19130</name>
</gene>
<dbReference type="RefSeq" id="WP_144849863.1">
    <property type="nucleotide sequence ID" value="NZ_VNJI01000024.1"/>
</dbReference>
<proteinExistence type="predicted"/>
<dbReference type="GO" id="GO:0003964">
    <property type="term" value="F:RNA-directed DNA polymerase activity"/>
    <property type="evidence" value="ECO:0007669"/>
    <property type="project" value="UniProtKB-KW"/>
</dbReference>
<keyword evidence="2" id="KW-0695">RNA-directed DNA polymerase</keyword>
<dbReference type="InterPro" id="IPR049030">
    <property type="entry name" value="AI2M-like_HNH"/>
</dbReference>
<reference evidence="2 3" key="1">
    <citation type="submission" date="2019-07" db="EMBL/GenBank/DDBJ databases">
        <authorList>
            <person name="Kim J."/>
        </authorList>
    </citation>
    <scope>NUCLEOTIDE SEQUENCE [LARGE SCALE GENOMIC DNA]</scope>
    <source>
        <strain evidence="2 3">JC52</strain>
    </source>
</reference>
<dbReference type="EMBL" id="VNJI01000024">
    <property type="protein sequence ID" value="TVY08359.1"/>
    <property type="molecule type" value="Genomic_DNA"/>
</dbReference>
<name>A0A559K8A7_9BACL</name>
<dbReference type="Pfam" id="PF00078">
    <property type="entry name" value="RVT_1"/>
    <property type="match status" value="2"/>
</dbReference>
<dbReference type="GO" id="GO:0006397">
    <property type="term" value="P:mRNA processing"/>
    <property type="evidence" value="ECO:0007669"/>
    <property type="project" value="InterPro"/>
</dbReference>
<evidence type="ECO:0000313" key="3">
    <source>
        <dbReference type="Proteomes" id="UP000317036"/>
    </source>
</evidence>
<keyword evidence="3" id="KW-1185">Reference proteome</keyword>
<dbReference type="InterPro" id="IPR000477">
    <property type="entry name" value="RT_dom"/>
</dbReference>
<evidence type="ECO:0000259" key="1">
    <source>
        <dbReference type="PROSITE" id="PS50878"/>
    </source>
</evidence>